<evidence type="ECO:0000313" key="1">
    <source>
        <dbReference type="EMBL" id="KAI5663362.1"/>
    </source>
</evidence>
<sequence length="443" mass="50590">MDNKGYDNSYRRILISDNERGSHTMPLSLEIHHALIGASRIEPTPLENSKTYDTLKVVKLKLPSSPRILPATGVGSSSKAQESAQTYKPPLKISDNDILSSSGFLEGVPSSNILPRDLSSYVDHYWKLPHLKKEEDFKRDLENALEITNNIGEVAPFGGENKSISSRLISLCESNEDMRVSKSKFDWKNQEIEHLKLGPITRTLMKKLKASNGNEDNVMVAYMEEALKNKFEELKAKERHLSCSQFAQLVRIIQGNDLMVKMAKYRRKGSLPPMVALSLPSLVGFCRVLFGRFHTYCRRSSNCVMMVLRPLFPQEVLQEKEVILGKVWNQIYNQLKIHIKVVPEQPSNEGFKTFNSNMEEDSHYVQQALEGIEHKLLCLAKGCEGLKKRRGIHLGSKYPRNYVRNGGNYVNMDERFHKRKGDMRDTMIVIIIEDIIVEEVLRL</sequence>
<proteinExistence type="predicted"/>
<name>A0ACC0ATP2_CATRO</name>
<gene>
    <name evidence="1" type="ORF">M9H77_22685</name>
</gene>
<evidence type="ECO:0000313" key="2">
    <source>
        <dbReference type="Proteomes" id="UP001060085"/>
    </source>
</evidence>
<dbReference type="Proteomes" id="UP001060085">
    <property type="component" value="Linkage Group LG05"/>
</dbReference>
<reference evidence="2" key="1">
    <citation type="journal article" date="2023" name="Nat. Plants">
        <title>Single-cell RNA sequencing provides a high-resolution roadmap for understanding the multicellular compartmentation of specialized metabolism.</title>
        <authorList>
            <person name="Sun S."/>
            <person name="Shen X."/>
            <person name="Li Y."/>
            <person name="Li Y."/>
            <person name="Wang S."/>
            <person name="Li R."/>
            <person name="Zhang H."/>
            <person name="Shen G."/>
            <person name="Guo B."/>
            <person name="Wei J."/>
            <person name="Xu J."/>
            <person name="St-Pierre B."/>
            <person name="Chen S."/>
            <person name="Sun C."/>
        </authorList>
    </citation>
    <scope>NUCLEOTIDE SEQUENCE [LARGE SCALE GENOMIC DNA]</scope>
</reference>
<organism evidence="1 2">
    <name type="scientific">Catharanthus roseus</name>
    <name type="common">Madagascar periwinkle</name>
    <name type="synonym">Vinca rosea</name>
    <dbReference type="NCBI Taxonomy" id="4058"/>
    <lineage>
        <taxon>Eukaryota</taxon>
        <taxon>Viridiplantae</taxon>
        <taxon>Streptophyta</taxon>
        <taxon>Embryophyta</taxon>
        <taxon>Tracheophyta</taxon>
        <taxon>Spermatophyta</taxon>
        <taxon>Magnoliopsida</taxon>
        <taxon>eudicotyledons</taxon>
        <taxon>Gunneridae</taxon>
        <taxon>Pentapetalae</taxon>
        <taxon>asterids</taxon>
        <taxon>lamiids</taxon>
        <taxon>Gentianales</taxon>
        <taxon>Apocynaceae</taxon>
        <taxon>Rauvolfioideae</taxon>
        <taxon>Vinceae</taxon>
        <taxon>Catharanthinae</taxon>
        <taxon>Catharanthus</taxon>
    </lineage>
</organism>
<accession>A0ACC0ATP2</accession>
<keyword evidence="2" id="KW-1185">Reference proteome</keyword>
<dbReference type="EMBL" id="CM044705">
    <property type="protein sequence ID" value="KAI5663362.1"/>
    <property type="molecule type" value="Genomic_DNA"/>
</dbReference>
<comment type="caution">
    <text evidence="1">The sequence shown here is derived from an EMBL/GenBank/DDBJ whole genome shotgun (WGS) entry which is preliminary data.</text>
</comment>
<protein>
    <submittedName>
        <fullName evidence="1">Uncharacterized protein</fullName>
    </submittedName>
</protein>